<organism evidence="2 3">
    <name type="scientific">Providencia rettgeri</name>
    <dbReference type="NCBI Taxonomy" id="587"/>
    <lineage>
        <taxon>Bacteria</taxon>
        <taxon>Pseudomonadati</taxon>
        <taxon>Pseudomonadota</taxon>
        <taxon>Gammaproteobacteria</taxon>
        <taxon>Enterobacterales</taxon>
        <taxon>Morganellaceae</taxon>
        <taxon>Providencia</taxon>
    </lineage>
</organism>
<dbReference type="InterPro" id="IPR010982">
    <property type="entry name" value="Lambda_DNA-bd_dom_sf"/>
</dbReference>
<dbReference type="CDD" id="cd00093">
    <property type="entry name" value="HTH_XRE"/>
    <property type="match status" value="1"/>
</dbReference>
<dbReference type="AlphaFoldDB" id="A0A379FLV8"/>
<dbReference type="Proteomes" id="UP000254208">
    <property type="component" value="Unassembled WGS sequence"/>
</dbReference>
<dbReference type="EMBL" id="UGTZ01000001">
    <property type="protein sequence ID" value="SUC29353.1"/>
    <property type="molecule type" value="Genomic_DNA"/>
</dbReference>
<protein>
    <recommendedName>
        <fullName evidence="1">HTH cro/C1-type domain-containing protein</fullName>
    </recommendedName>
</protein>
<dbReference type="SUPFAM" id="SSF47413">
    <property type="entry name" value="lambda repressor-like DNA-binding domains"/>
    <property type="match status" value="1"/>
</dbReference>
<name>A0A379FLV8_PRORE</name>
<proteinExistence type="predicted"/>
<evidence type="ECO:0000313" key="3">
    <source>
        <dbReference type="Proteomes" id="UP000254208"/>
    </source>
</evidence>
<sequence length="44" mass="5073">MSYSTSHLIGKKILFYRKTNGLSINELSEVIGISPQQQSRYERV</sequence>
<dbReference type="GO" id="GO:0003677">
    <property type="term" value="F:DNA binding"/>
    <property type="evidence" value="ECO:0007669"/>
    <property type="project" value="InterPro"/>
</dbReference>
<evidence type="ECO:0000313" key="2">
    <source>
        <dbReference type="EMBL" id="SUC29353.1"/>
    </source>
</evidence>
<accession>A0A379FLV8</accession>
<feature type="domain" description="HTH cro/C1-type" evidence="1">
    <location>
        <begin position="16"/>
        <end position="43"/>
    </location>
</feature>
<dbReference type="Gene3D" id="1.10.260.40">
    <property type="entry name" value="lambda repressor-like DNA-binding domains"/>
    <property type="match status" value="1"/>
</dbReference>
<gene>
    <name evidence="2" type="ORF">NCTC11801_00247</name>
</gene>
<dbReference type="Pfam" id="PF01381">
    <property type="entry name" value="HTH_3"/>
    <property type="match status" value="1"/>
</dbReference>
<reference evidence="2 3" key="1">
    <citation type="submission" date="2018-06" db="EMBL/GenBank/DDBJ databases">
        <authorList>
            <consortium name="Pathogen Informatics"/>
            <person name="Doyle S."/>
        </authorList>
    </citation>
    <scope>NUCLEOTIDE SEQUENCE [LARGE SCALE GENOMIC DNA]</scope>
    <source>
        <strain evidence="2 3">NCTC11801</strain>
    </source>
</reference>
<dbReference type="InterPro" id="IPR001387">
    <property type="entry name" value="Cro/C1-type_HTH"/>
</dbReference>
<evidence type="ECO:0000259" key="1">
    <source>
        <dbReference type="Pfam" id="PF01381"/>
    </source>
</evidence>